<dbReference type="Proteomes" id="UP000249922">
    <property type="component" value="Chromosome"/>
</dbReference>
<evidence type="ECO:0000313" key="1">
    <source>
        <dbReference type="EMBL" id="AWX93889.1"/>
    </source>
</evidence>
<reference evidence="1 2" key="1">
    <citation type="submission" date="2018-06" db="EMBL/GenBank/DDBJ databases">
        <title>Complete genome sequence of Paracoccus mutanolyticus strain RSP-02 isolated from cellulosic waste.</title>
        <authorList>
            <person name="Amrutha R.N."/>
            <person name="Shrivastav A."/>
            <person name="Buddana S.K."/>
            <person name="Deshpande U."/>
            <person name="Prakasham R.S."/>
        </authorList>
    </citation>
    <scope>NUCLEOTIDE SEQUENCE [LARGE SCALE GENOMIC DNA]</scope>
    <source>
        <strain evidence="1 2">RSP-02</strain>
    </source>
</reference>
<proteinExistence type="predicted"/>
<protein>
    <submittedName>
        <fullName evidence="1">Uncharacterized protein</fullName>
    </submittedName>
</protein>
<gene>
    <name evidence="1" type="ORF">DPM13_15055</name>
</gene>
<accession>A0ABM6WTJ6</accession>
<sequence>MLTFVADVILLALIFACVAFSIKVEDGSARTVGAAASISSSFVASLAPHGQLPMIPSTIW</sequence>
<evidence type="ECO:0000313" key="2">
    <source>
        <dbReference type="Proteomes" id="UP000249922"/>
    </source>
</evidence>
<dbReference type="RefSeq" id="WP_112888312.1">
    <property type="nucleotide sequence ID" value="NZ_CP030239.1"/>
</dbReference>
<name>A0ABM6WTJ6_9RHOB</name>
<organism evidence="1 2">
    <name type="scientific">Paracoccus mutanolyticus</name>
    <dbReference type="NCBI Taxonomy" id="1499308"/>
    <lineage>
        <taxon>Bacteria</taxon>
        <taxon>Pseudomonadati</taxon>
        <taxon>Pseudomonadota</taxon>
        <taxon>Alphaproteobacteria</taxon>
        <taxon>Rhodobacterales</taxon>
        <taxon>Paracoccaceae</taxon>
        <taxon>Paracoccus</taxon>
    </lineage>
</organism>
<keyword evidence="2" id="KW-1185">Reference proteome</keyword>
<dbReference type="EMBL" id="CP030239">
    <property type="protein sequence ID" value="AWX93889.1"/>
    <property type="molecule type" value="Genomic_DNA"/>
</dbReference>